<dbReference type="FunFam" id="1.25.40.10:FF:000245">
    <property type="entry name" value="Tetratricopeptide repeat domain 21B"/>
    <property type="match status" value="1"/>
</dbReference>
<feature type="repeat" description="TPR" evidence="4">
    <location>
        <begin position="753"/>
        <end position="786"/>
    </location>
</feature>
<reference evidence="10" key="1">
    <citation type="submission" date="2021-06" db="EMBL/GenBank/DDBJ databases">
        <authorList>
            <consortium name="Wellcome Sanger Institute Data Sharing"/>
        </authorList>
    </citation>
    <scope>NUCLEOTIDE SEQUENCE [LARGE SCALE GENOMIC DNA]</scope>
</reference>
<keyword evidence="3 4" id="KW-0802">TPR repeat</keyword>
<dbReference type="InterPro" id="IPR056834">
    <property type="entry name" value="ARM_TT21_C"/>
</dbReference>
<evidence type="ECO:0000313" key="10">
    <source>
        <dbReference type="Ensembl" id="ENSECRP00000007786.1"/>
    </source>
</evidence>
<dbReference type="Pfam" id="PF13181">
    <property type="entry name" value="TPR_8"/>
    <property type="match status" value="1"/>
</dbReference>
<dbReference type="SMART" id="SM00028">
    <property type="entry name" value="TPR"/>
    <property type="match status" value="14"/>
</dbReference>
<dbReference type="PANTHER" id="PTHR14699">
    <property type="entry name" value="STI2 PROTEIN-RELATED"/>
    <property type="match status" value="1"/>
</dbReference>
<comment type="similarity">
    <text evidence="1">Belongs to the TTC21 family.</text>
</comment>
<keyword evidence="11" id="KW-1185">Reference proteome</keyword>
<dbReference type="InterPro" id="IPR019734">
    <property type="entry name" value="TPR_rpt"/>
</dbReference>
<feature type="domain" description="Tetratricopeptide repeat protein 21A/21B N-terminal ARM repeat" evidence="6">
    <location>
        <begin position="12"/>
        <end position="233"/>
    </location>
</feature>
<dbReference type="InterPro" id="IPR056835">
    <property type="entry name" value="ARM_TT21_5th"/>
</dbReference>
<evidence type="ECO:0000256" key="3">
    <source>
        <dbReference type="ARBA" id="ARBA00022803"/>
    </source>
</evidence>
<feature type="domain" description="Tetratricopeptide repeat protein 21A/21B second ARM" evidence="5">
    <location>
        <begin position="271"/>
        <end position="538"/>
    </location>
</feature>
<feature type="domain" description="Tetratricopeptide repeat protein 21A/21B C-terminal ARM" evidence="7">
    <location>
        <begin position="1076"/>
        <end position="1266"/>
    </location>
</feature>
<dbReference type="PANTHER" id="PTHR14699:SF2">
    <property type="entry name" value="TETRATRICOPEPTIDE REPEAT PROTEIN 21A"/>
    <property type="match status" value="1"/>
</dbReference>
<dbReference type="GO" id="GO:0035721">
    <property type="term" value="P:intraciliary retrograde transport"/>
    <property type="evidence" value="ECO:0007669"/>
    <property type="project" value="TreeGrafter"/>
</dbReference>
<name>A0A8C4RWM5_ERPCA</name>
<dbReference type="Pfam" id="PF25060">
    <property type="entry name" value="ARM_TT21_2nd"/>
    <property type="match status" value="1"/>
</dbReference>
<dbReference type="Pfam" id="PF25062">
    <property type="entry name" value="ARM_TT21_N"/>
    <property type="match status" value="1"/>
</dbReference>
<dbReference type="Pfam" id="PF25068">
    <property type="entry name" value="ARM_TT21_4th"/>
    <property type="match status" value="1"/>
</dbReference>
<gene>
    <name evidence="10" type="primary">TTC21A</name>
</gene>
<feature type="repeat" description="TPR" evidence="4">
    <location>
        <begin position="719"/>
        <end position="752"/>
    </location>
</feature>
<evidence type="ECO:0000259" key="9">
    <source>
        <dbReference type="Pfam" id="PF25068"/>
    </source>
</evidence>
<evidence type="ECO:0000256" key="2">
    <source>
        <dbReference type="ARBA" id="ARBA00022737"/>
    </source>
</evidence>
<evidence type="ECO:0000313" key="11">
    <source>
        <dbReference type="Proteomes" id="UP000694620"/>
    </source>
</evidence>
<dbReference type="InterPro" id="IPR056832">
    <property type="entry name" value="ARM_TT21_2nd"/>
</dbReference>
<dbReference type="Proteomes" id="UP000694620">
    <property type="component" value="Chromosome 6"/>
</dbReference>
<reference evidence="10" key="2">
    <citation type="submission" date="2025-08" db="UniProtKB">
        <authorList>
            <consortium name="Ensembl"/>
        </authorList>
    </citation>
    <scope>IDENTIFICATION</scope>
</reference>
<reference evidence="10" key="3">
    <citation type="submission" date="2025-09" db="UniProtKB">
        <authorList>
            <consortium name="Ensembl"/>
        </authorList>
    </citation>
    <scope>IDENTIFICATION</scope>
</reference>
<proteinExistence type="inferred from homology"/>
<dbReference type="Pfam" id="PF25064">
    <property type="entry name" value="ARM_TT21_5th"/>
    <property type="match status" value="1"/>
</dbReference>
<dbReference type="InterPro" id="IPR056833">
    <property type="entry name" value="ARM_TT21_N"/>
</dbReference>
<dbReference type="Ensembl" id="ENSECRT00000007909.1">
    <property type="protein sequence ID" value="ENSECRP00000007786.1"/>
    <property type="gene ID" value="ENSECRG00000005137.1"/>
</dbReference>
<evidence type="ECO:0000259" key="5">
    <source>
        <dbReference type="Pfam" id="PF25060"/>
    </source>
</evidence>
<dbReference type="PROSITE" id="PS50005">
    <property type="entry name" value="TPR"/>
    <property type="match status" value="2"/>
</dbReference>
<feature type="domain" description="Tetratricopeptide repeat protein 21A/21B fifth ARM repeats" evidence="8">
    <location>
        <begin position="955"/>
        <end position="1039"/>
    </location>
</feature>
<accession>A0A8C4RWM5</accession>
<dbReference type="FunFam" id="1.25.40.10:FF:000548">
    <property type="entry name" value="Tetratricopeptide repeat domain 21A"/>
    <property type="match status" value="1"/>
</dbReference>
<organism evidence="10 11">
    <name type="scientific">Erpetoichthys calabaricus</name>
    <name type="common">Rope fish</name>
    <name type="synonym">Calamoichthys calabaricus</name>
    <dbReference type="NCBI Taxonomy" id="27687"/>
    <lineage>
        <taxon>Eukaryota</taxon>
        <taxon>Metazoa</taxon>
        <taxon>Chordata</taxon>
        <taxon>Craniata</taxon>
        <taxon>Vertebrata</taxon>
        <taxon>Euteleostomi</taxon>
        <taxon>Actinopterygii</taxon>
        <taxon>Polypteriformes</taxon>
        <taxon>Polypteridae</taxon>
        <taxon>Erpetoichthys</taxon>
    </lineage>
</organism>
<dbReference type="Gene3D" id="1.25.40.10">
    <property type="entry name" value="Tetratricopeptide repeat domain"/>
    <property type="match status" value="5"/>
</dbReference>
<feature type="domain" description="Tetratricopeptide repeat protein 21A/21B fourth ARM" evidence="9">
    <location>
        <begin position="755"/>
        <end position="908"/>
    </location>
</feature>
<keyword evidence="2" id="KW-0677">Repeat</keyword>
<dbReference type="FunFam" id="1.25.40.10:FF:000219">
    <property type="entry name" value="Tetratricopeptide repeat domain 21B"/>
    <property type="match status" value="1"/>
</dbReference>
<dbReference type="InterPro" id="IPR040364">
    <property type="entry name" value="TTC21A/TTC21B"/>
</dbReference>
<dbReference type="GO" id="GO:0030991">
    <property type="term" value="C:intraciliary transport particle A"/>
    <property type="evidence" value="ECO:0007669"/>
    <property type="project" value="TreeGrafter"/>
</dbReference>
<dbReference type="AlphaFoldDB" id="A0A8C4RWM5"/>
<evidence type="ECO:0000259" key="8">
    <source>
        <dbReference type="Pfam" id="PF25064"/>
    </source>
</evidence>
<evidence type="ECO:0000259" key="6">
    <source>
        <dbReference type="Pfam" id="PF25062"/>
    </source>
</evidence>
<dbReference type="SUPFAM" id="SSF48452">
    <property type="entry name" value="TPR-like"/>
    <property type="match status" value="4"/>
</dbReference>
<dbReference type="Pfam" id="PF25058">
    <property type="entry name" value="ARM_TT21"/>
    <property type="match status" value="1"/>
</dbReference>
<dbReference type="InterPro" id="IPR011990">
    <property type="entry name" value="TPR-like_helical_dom_sf"/>
</dbReference>
<evidence type="ECO:0000259" key="7">
    <source>
        <dbReference type="Pfam" id="PF25063"/>
    </source>
</evidence>
<evidence type="ECO:0000256" key="1">
    <source>
        <dbReference type="ARBA" id="ARBA00010935"/>
    </source>
</evidence>
<dbReference type="GO" id="GO:0005929">
    <property type="term" value="C:cilium"/>
    <property type="evidence" value="ECO:0007669"/>
    <property type="project" value="GOC"/>
</dbReference>
<sequence length="1267" mass="143180">ISDTSNFSCASIVYYYQEKFYRHAINIANEQLKKNVNDPVMMFFKAYGALMEGRTQEAIRELNELKDHPDVSLCSIMALIYAHKQSESLDREAVSDLETLLKTSRKTAGEQVLYHAGLFLWLLGRSDKAKEYIDKMLKISSASKEGLILKGWTELSSEKELSRHKSIKYFEDGLQDSKNVFGLMGKVKYFTIKQNYSGALEIVNQIIVSHPNFLPALLMKMKLFLAQQNWEQTLETARRILQKDSTNLEALQVMAVYSLAKEGDLAKTTSHVGEIISVLETVEPCNPSLHSTILSPISKMCGNNQMLLQQISNAVERALMKAPTVADIANELGFLLLFQSRLQEASYWYSNAMKLDGNNLAALTGVIQCQLLQGQLGEAEQQLEFLREVQQSIGRSPEVAYLEAVLSARKDKGEQVVNALLNEAIQLHFSGMEGLPLGMEYFEKLNPSFLLNVVKEYLALCPQQPMSPGQPLPIMVKQSSMILEPIVKITPGLIEAVYLMAKVKFISGKACLSCLQRCLDLNPTFSDAHLLMAQVYLIMGNFRKCSQSLETGVSHNFEVRELPLYHLIKARTLKMMGDLPEAIKTLKMVMSLPSMRKGASAKAASASISTSDRVSVYLELAEVLRLNGELHEATKILQDAIVQFSGTSEEIRITVANVDLAISRGDTDTALGMLRNISATQPYYTQAKEKMAEIYLYQNKDKRLYVACYRELCEQLPGPHTSLLLGDAYMKIQEPEKAIEVYEQALKRNAKDATLASKTGQALIKAHQYNKAINYYEAAIKISGQEFLYYDLAELFLKLKQYDKAQKLVKQVLEHKFVTDLPTMMSDVKYLTLLARIHSKSGKSPEAMDALNKAYDVQSRVLKRLVLEQPEIIPTQKLLASSLLSLMAEQCVSQKDFDSAIKHYKEALSFLEKDSKLLISLARLYLDLGDLDSCQRQCMLLLENEEKNEEAAMVHNFLVLERLIDLLRRTGKLDEAPALLQKAENQSARSTFEPGYNYCKGLYLWHLGQPNEALRLFNKARKDSDWGQKAVHTMIQICLNPDNETIGGEVFENLNEDSGNNGTAEKKESEQLAVKTAQNLLKEFHPRTKQSEEQQILLQNNCLLATKDKMNIEKALSVFAEMASSEKEHVPALLAMAQAYMILKQTPRARNQLKRINKVNWNAAEAEELEKSWLLLADIYIKAGKYDIATDLLKRCLLYNKSCCKAYEYLGFIMETEQSYKDAASNYEMAWKYSNRANPVIGYKLAFNYLKDKKYVEAIDVCRKVIT</sequence>
<dbReference type="Pfam" id="PF25063">
    <property type="entry name" value="ARM_TT21_C"/>
    <property type="match status" value="1"/>
</dbReference>
<dbReference type="InterPro" id="IPR056836">
    <property type="entry name" value="ARM_TT21_4th"/>
</dbReference>
<dbReference type="GO" id="GO:0061512">
    <property type="term" value="P:protein localization to cilium"/>
    <property type="evidence" value="ECO:0007669"/>
    <property type="project" value="TreeGrafter"/>
</dbReference>
<protein>
    <submittedName>
        <fullName evidence="10">Tetratricopeptide repeat domain 21A</fullName>
    </submittedName>
</protein>
<dbReference type="GeneTree" id="ENSGT00390000005979"/>
<evidence type="ECO:0000256" key="4">
    <source>
        <dbReference type="PROSITE-ProRule" id="PRU00339"/>
    </source>
</evidence>